<accession>A0AAU9MWY8</accession>
<evidence type="ECO:0000256" key="1">
    <source>
        <dbReference type="ARBA" id="ARBA00007737"/>
    </source>
</evidence>
<evidence type="ECO:0000313" key="8">
    <source>
        <dbReference type="Proteomes" id="UP001157418"/>
    </source>
</evidence>
<evidence type="ECO:0000313" key="7">
    <source>
        <dbReference type="EMBL" id="CAH1426465.1"/>
    </source>
</evidence>
<dbReference type="InterPro" id="IPR019378">
    <property type="entry name" value="GDP-Fuc_O-FucTrfase"/>
</dbReference>
<proteinExistence type="inferred from homology"/>
<dbReference type="PANTHER" id="PTHR31818:SF29">
    <property type="entry name" value="O-FUCOSYLTRANSFERASE FAMILY PROTEIN"/>
    <property type="match status" value="1"/>
</dbReference>
<keyword evidence="3" id="KW-0808">Transferase</keyword>
<dbReference type="GO" id="GO:0006004">
    <property type="term" value="P:fucose metabolic process"/>
    <property type="evidence" value="ECO:0007669"/>
    <property type="project" value="UniProtKB-KW"/>
</dbReference>
<comment type="caution">
    <text evidence="7">The sequence shown here is derived from an EMBL/GenBank/DDBJ whole genome shotgun (WGS) entry which is preliminary data.</text>
</comment>
<evidence type="ECO:0000256" key="3">
    <source>
        <dbReference type="ARBA" id="ARBA00022679"/>
    </source>
</evidence>
<dbReference type="Proteomes" id="UP001157418">
    <property type="component" value="Unassembled WGS sequence"/>
</dbReference>
<sequence>MIKELPKKGGKIWTPYNMRVPRKCNERCYQIRVLPVPLKTHVVQLSKFDYRLSNKLETDLQKLRCRVNCHDLRFIDPINKMGQNLVNQMRMMGKHYVALHLRYALDASCIDLH</sequence>
<organism evidence="7 8">
    <name type="scientific">Lactuca virosa</name>
    <dbReference type="NCBI Taxonomy" id="75947"/>
    <lineage>
        <taxon>Eukaryota</taxon>
        <taxon>Viridiplantae</taxon>
        <taxon>Streptophyta</taxon>
        <taxon>Embryophyta</taxon>
        <taxon>Tracheophyta</taxon>
        <taxon>Spermatophyta</taxon>
        <taxon>Magnoliopsida</taxon>
        <taxon>eudicotyledons</taxon>
        <taxon>Gunneridae</taxon>
        <taxon>Pentapetalae</taxon>
        <taxon>asterids</taxon>
        <taxon>campanulids</taxon>
        <taxon>Asterales</taxon>
        <taxon>Asteraceae</taxon>
        <taxon>Cichorioideae</taxon>
        <taxon>Cichorieae</taxon>
        <taxon>Lactucinae</taxon>
        <taxon>Lactuca</taxon>
    </lineage>
</organism>
<keyword evidence="8" id="KW-1185">Reference proteome</keyword>
<reference evidence="7 8" key="1">
    <citation type="submission" date="2022-01" db="EMBL/GenBank/DDBJ databases">
        <authorList>
            <person name="Xiong W."/>
            <person name="Schranz E."/>
        </authorList>
    </citation>
    <scope>NUCLEOTIDE SEQUENCE [LARGE SCALE GENOMIC DNA]</scope>
</reference>
<protein>
    <recommendedName>
        <fullName evidence="6">O-fucosyltransferase family protein</fullName>
    </recommendedName>
</protein>
<evidence type="ECO:0000256" key="4">
    <source>
        <dbReference type="ARBA" id="ARBA00023253"/>
    </source>
</evidence>
<dbReference type="PANTHER" id="PTHR31818">
    <property type="entry name" value="O-FUCOSYLTRANSFERASE 16"/>
    <property type="match status" value="1"/>
</dbReference>
<evidence type="ECO:0000256" key="2">
    <source>
        <dbReference type="ARBA" id="ARBA00022676"/>
    </source>
</evidence>
<evidence type="ECO:0000256" key="5">
    <source>
        <dbReference type="ARBA" id="ARBA00023277"/>
    </source>
</evidence>
<dbReference type="AlphaFoldDB" id="A0AAU9MWY8"/>
<keyword evidence="2" id="KW-0328">Glycosyltransferase</keyword>
<keyword evidence="5" id="KW-0119">Carbohydrate metabolism</keyword>
<comment type="similarity">
    <text evidence="1">Belongs to the glycosyltransferase GT106 family.</text>
</comment>
<keyword evidence="4" id="KW-0294">Fucose metabolism</keyword>
<evidence type="ECO:0000256" key="6">
    <source>
        <dbReference type="ARBA" id="ARBA00030350"/>
    </source>
</evidence>
<name>A0AAU9MWY8_9ASTR</name>
<gene>
    <name evidence="7" type="ORF">LVIROSA_LOCUS13540</name>
</gene>
<dbReference type="EMBL" id="CAKMRJ010002223">
    <property type="protein sequence ID" value="CAH1426465.1"/>
    <property type="molecule type" value="Genomic_DNA"/>
</dbReference>
<dbReference type="GO" id="GO:0016757">
    <property type="term" value="F:glycosyltransferase activity"/>
    <property type="evidence" value="ECO:0007669"/>
    <property type="project" value="UniProtKB-KW"/>
</dbReference>
<dbReference type="Pfam" id="PF10250">
    <property type="entry name" value="O-FucT"/>
    <property type="match status" value="1"/>
</dbReference>